<keyword evidence="2" id="KW-0614">Plasmid</keyword>
<gene>
    <name evidence="2" type="ORF">NIES2135_60330</name>
</gene>
<feature type="signal peptide" evidence="1">
    <location>
        <begin position="1"/>
        <end position="29"/>
    </location>
</feature>
<keyword evidence="1" id="KW-0732">Signal</keyword>
<name>A0A1Z4JR05_LEPBY</name>
<dbReference type="EMBL" id="AP018204">
    <property type="protein sequence ID" value="BAY59156.1"/>
    <property type="molecule type" value="Genomic_DNA"/>
</dbReference>
<organism evidence="2 3">
    <name type="scientific">Leptolyngbya boryana NIES-2135</name>
    <dbReference type="NCBI Taxonomy" id="1973484"/>
    <lineage>
        <taxon>Bacteria</taxon>
        <taxon>Bacillati</taxon>
        <taxon>Cyanobacteriota</taxon>
        <taxon>Cyanophyceae</taxon>
        <taxon>Leptolyngbyales</taxon>
        <taxon>Leptolyngbyaceae</taxon>
        <taxon>Leptolyngbya group</taxon>
        <taxon>Leptolyngbya</taxon>
    </lineage>
</organism>
<dbReference type="InterPro" id="IPR011990">
    <property type="entry name" value="TPR-like_helical_dom_sf"/>
</dbReference>
<sequence>MTILASSKPAIHFPIALLLLFEFKQPAQAAPAVQVTQTLTTSGSLTELGIQIAESPTPKPAEALFERAIQIAEAIPTFTERTQALLTIARRLREVNQVSRSQQLIERAIQLSLDRVSEPVKDDYDKARQQEDLAIISAQLAEAGQVDRALQLVKTRISSNLRKGQALNKIAVAVAHQGNAQQARELLSEAVRSVKGDTEDYAYESNGSCGNEKFAIFSDIAKSLSLVSELDQALQVAETIWGCNSASGDAAQYYQAWAYLGILSHLETVEQLQQTWNSAKQMPQAPNVSGDPVERLMTWHELADKLIDLGDIPLALSITTQLSTLSKVKDGTRTYIYPEFLVEMGQKDLQKTALKLAKKRQFEAALQVTQLLADAPSRQDIVRKEIAGQLAHTKQLDKAMQVANSVSDTTMRTRSKLAIVENLQKVGLTAQADTLFESLIPMLTPESAPELIAIGQRDRALNLIAKLDGQSDAHQRILIETALQFVNLNQFKPALELSSKLKENGNRHPVLLAIAAQQVKLGQLDQAMELALSLKNSSHWELPPQRDRLLASIANEFVRSGQFEKARQAAEEISEDLARVAVISGLAK</sequence>
<dbReference type="Proteomes" id="UP000217895">
    <property type="component" value="Plasmid Plasmid1 dna"/>
</dbReference>
<protein>
    <submittedName>
        <fullName evidence="2">Uncharacterized protein</fullName>
    </submittedName>
</protein>
<evidence type="ECO:0000256" key="1">
    <source>
        <dbReference type="SAM" id="SignalP"/>
    </source>
</evidence>
<reference evidence="2 3" key="1">
    <citation type="submission" date="2017-06" db="EMBL/GenBank/DDBJ databases">
        <title>Genome sequencing of cyanobaciteial culture collection at National Institute for Environmental Studies (NIES).</title>
        <authorList>
            <person name="Hirose Y."/>
            <person name="Shimura Y."/>
            <person name="Fujisawa T."/>
            <person name="Nakamura Y."/>
            <person name="Kawachi M."/>
        </authorList>
    </citation>
    <scope>NUCLEOTIDE SEQUENCE [LARGE SCALE GENOMIC DNA]</scope>
    <source>
        <strain evidence="2 3">NIES-2135</strain>
        <plasmid evidence="3">Plasmid Plasmid1 dna</plasmid>
    </source>
</reference>
<dbReference type="Gene3D" id="1.25.40.10">
    <property type="entry name" value="Tetratricopeptide repeat domain"/>
    <property type="match status" value="3"/>
</dbReference>
<keyword evidence="3" id="KW-1185">Reference proteome</keyword>
<evidence type="ECO:0000313" key="3">
    <source>
        <dbReference type="Proteomes" id="UP000217895"/>
    </source>
</evidence>
<dbReference type="AlphaFoldDB" id="A0A1Z4JR05"/>
<proteinExistence type="predicted"/>
<geneLocation type="plasmid" evidence="2">
    <name>plasmid1</name>
</geneLocation>
<dbReference type="SUPFAM" id="SSF48452">
    <property type="entry name" value="TPR-like"/>
    <property type="match status" value="1"/>
</dbReference>
<feature type="chain" id="PRO_5011118611" evidence="1">
    <location>
        <begin position="30"/>
        <end position="588"/>
    </location>
</feature>
<evidence type="ECO:0000313" key="2">
    <source>
        <dbReference type="EMBL" id="BAY59156.1"/>
    </source>
</evidence>
<accession>A0A1Z4JR05</accession>